<dbReference type="InterPro" id="IPR029058">
    <property type="entry name" value="AB_hydrolase_fold"/>
</dbReference>
<dbReference type="SUPFAM" id="SSF53474">
    <property type="entry name" value="alpha/beta-Hydrolases"/>
    <property type="match status" value="1"/>
</dbReference>
<name>A0ABR4PYG8_9HELO</name>
<dbReference type="Pfam" id="PF20434">
    <property type="entry name" value="BD-FAE"/>
    <property type="match status" value="1"/>
</dbReference>
<evidence type="ECO:0000313" key="4">
    <source>
        <dbReference type="Proteomes" id="UP001629113"/>
    </source>
</evidence>
<evidence type="ECO:0000259" key="2">
    <source>
        <dbReference type="Pfam" id="PF20434"/>
    </source>
</evidence>
<dbReference type="InterPro" id="IPR049492">
    <property type="entry name" value="BD-FAE-like_dom"/>
</dbReference>
<dbReference type="Gene3D" id="3.40.50.1820">
    <property type="entry name" value="alpha/beta hydrolase"/>
    <property type="match status" value="1"/>
</dbReference>
<accession>A0ABR4PYG8</accession>
<proteinExistence type="predicted"/>
<feature type="domain" description="BD-FAE-like" evidence="2">
    <location>
        <begin position="55"/>
        <end position="172"/>
    </location>
</feature>
<evidence type="ECO:0000313" key="3">
    <source>
        <dbReference type="EMBL" id="KAL3428228.1"/>
    </source>
</evidence>
<keyword evidence="1" id="KW-0378">Hydrolase</keyword>
<dbReference type="PANTHER" id="PTHR48081">
    <property type="entry name" value="AB HYDROLASE SUPERFAMILY PROTEIN C4A8.06C"/>
    <property type="match status" value="1"/>
</dbReference>
<sequence>MEEIRALHESSGPTILQILIPSCNIFAPRLQKNRDAILSVKRTTETYGPHPRQKLDIYLPSDAPDAAPILLFAYGGGLTGGDKIVPDFMIPDGLMYHNLGAFFANRGFRVVIPDYRRVNSERGGEDAVFPSGAEDLSLAIKWVQAKVAAGTDRKTDMFLMGNSAGGLHACTFLLEPRYLEQRKELATGAEGLLLQGFIDLSVPHHFKSADQSRALTNETYFGSPIGIESRCPYGLLATAIESGKSKQELAVPRTLVLVDEFDPEDEISETINDFVNLWKKGWGQDDLSFQTIEGHNHFTPVAALMSGVGEAWGEDVVKWMKQSQ</sequence>
<keyword evidence="4" id="KW-1185">Reference proteome</keyword>
<gene>
    <name evidence="3" type="ORF">PVAG01_01738</name>
</gene>
<organism evidence="3 4">
    <name type="scientific">Phlyctema vagabunda</name>
    <dbReference type="NCBI Taxonomy" id="108571"/>
    <lineage>
        <taxon>Eukaryota</taxon>
        <taxon>Fungi</taxon>
        <taxon>Dikarya</taxon>
        <taxon>Ascomycota</taxon>
        <taxon>Pezizomycotina</taxon>
        <taxon>Leotiomycetes</taxon>
        <taxon>Helotiales</taxon>
        <taxon>Dermateaceae</taxon>
        <taxon>Phlyctema</taxon>
    </lineage>
</organism>
<reference evidence="3 4" key="1">
    <citation type="submission" date="2024-06" db="EMBL/GenBank/DDBJ databases">
        <title>Complete genome of Phlyctema vagabunda strain 19-DSS-EL-015.</title>
        <authorList>
            <person name="Fiorenzani C."/>
        </authorList>
    </citation>
    <scope>NUCLEOTIDE SEQUENCE [LARGE SCALE GENOMIC DNA]</scope>
    <source>
        <strain evidence="3 4">19-DSS-EL-015</strain>
    </source>
</reference>
<dbReference type="EMBL" id="JBFCZG010000001">
    <property type="protein sequence ID" value="KAL3428228.1"/>
    <property type="molecule type" value="Genomic_DNA"/>
</dbReference>
<evidence type="ECO:0000256" key="1">
    <source>
        <dbReference type="ARBA" id="ARBA00022801"/>
    </source>
</evidence>
<protein>
    <recommendedName>
        <fullName evidence="2">BD-FAE-like domain-containing protein</fullName>
    </recommendedName>
</protein>
<comment type="caution">
    <text evidence="3">The sequence shown here is derived from an EMBL/GenBank/DDBJ whole genome shotgun (WGS) entry which is preliminary data.</text>
</comment>
<dbReference type="InterPro" id="IPR050300">
    <property type="entry name" value="GDXG_lipolytic_enzyme"/>
</dbReference>
<dbReference type="Proteomes" id="UP001629113">
    <property type="component" value="Unassembled WGS sequence"/>
</dbReference>
<dbReference type="PANTHER" id="PTHR48081:SF33">
    <property type="entry name" value="KYNURENINE FORMAMIDASE"/>
    <property type="match status" value="1"/>
</dbReference>